<keyword evidence="3" id="KW-1185">Reference proteome</keyword>
<evidence type="ECO:0000313" key="2">
    <source>
        <dbReference type="EMBL" id="TDD04481.1"/>
    </source>
</evidence>
<evidence type="ECO:0000256" key="1">
    <source>
        <dbReference type="SAM" id="MobiDB-lite"/>
    </source>
</evidence>
<dbReference type="RefSeq" id="WP_132676173.1">
    <property type="nucleotide sequence ID" value="NZ_SMKS01000030.1"/>
</dbReference>
<feature type="compositionally biased region" description="Low complexity" evidence="1">
    <location>
        <begin position="54"/>
        <end position="64"/>
    </location>
</feature>
<sequence length="64" mass="6528">MFRQRLLQVLPESVREDPTRLTHGLAAAAVLAMATVAPTAQALAAPTPEPAPAVAPAAVSQTSP</sequence>
<name>A0A4R4VHS6_9PSEU</name>
<accession>A0A4R4VHS6</accession>
<feature type="region of interest" description="Disordered" evidence="1">
    <location>
        <begin position="45"/>
        <end position="64"/>
    </location>
</feature>
<organism evidence="2 3">
    <name type="scientific">Saccharopolyspora terrae</name>
    <dbReference type="NCBI Taxonomy" id="2530384"/>
    <lineage>
        <taxon>Bacteria</taxon>
        <taxon>Bacillati</taxon>
        <taxon>Actinomycetota</taxon>
        <taxon>Actinomycetes</taxon>
        <taxon>Pseudonocardiales</taxon>
        <taxon>Pseudonocardiaceae</taxon>
        <taxon>Saccharopolyspora</taxon>
    </lineage>
</organism>
<dbReference type="Proteomes" id="UP000295674">
    <property type="component" value="Unassembled WGS sequence"/>
</dbReference>
<dbReference type="AlphaFoldDB" id="A0A4R4VHS6"/>
<gene>
    <name evidence="2" type="ORF">E1181_17735</name>
</gene>
<dbReference type="EMBL" id="SMKS01000030">
    <property type="protein sequence ID" value="TDD04481.1"/>
    <property type="molecule type" value="Genomic_DNA"/>
</dbReference>
<comment type="caution">
    <text evidence="2">The sequence shown here is derived from an EMBL/GenBank/DDBJ whole genome shotgun (WGS) entry which is preliminary data.</text>
</comment>
<proteinExistence type="predicted"/>
<evidence type="ECO:0000313" key="3">
    <source>
        <dbReference type="Proteomes" id="UP000295674"/>
    </source>
</evidence>
<protein>
    <submittedName>
        <fullName evidence="2">Uncharacterized protein</fullName>
    </submittedName>
</protein>
<reference evidence="2 3" key="1">
    <citation type="submission" date="2019-03" db="EMBL/GenBank/DDBJ databases">
        <title>Draft genome sequences of novel Actinobacteria.</title>
        <authorList>
            <person name="Sahin N."/>
            <person name="Ay H."/>
            <person name="Saygin H."/>
        </authorList>
    </citation>
    <scope>NUCLEOTIDE SEQUENCE [LARGE SCALE GENOMIC DNA]</scope>
    <source>
        <strain evidence="2 3">16K309</strain>
    </source>
</reference>